<dbReference type="PROSITE" id="PS51192">
    <property type="entry name" value="HELICASE_ATP_BIND_1"/>
    <property type="match status" value="1"/>
</dbReference>
<dbReference type="InterPro" id="IPR006935">
    <property type="entry name" value="Helicase/UvrB_N"/>
</dbReference>
<keyword evidence="3" id="KW-0238">DNA-binding</keyword>
<evidence type="ECO:0000259" key="4">
    <source>
        <dbReference type="PROSITE" id="PS51192"/>
    </source>
</evidence>
<keyword evidence="1" id="KW-0547">Nucleotide-binding</keyword>
<evidence type="ECO:0000256" key="2">
    <source>
        <dbReference type="ARBA" id="ARBA00022840"/>
    </source>
</evidence>
<proteinExistence type="predicted"/>
<dbReference type="OrthoDB" id="2077914at2"/>
<dbReference type="Gene3D" id="3.40.50.300">
    <property type="entry name" value="P-loop containing nucleotide triphosphate hydrolases"/>
    <property type="match status" value="2"/>
</dbReference>
<dbReference type="SMART" id="SM00490">
    <property type="entry name" value="HELICc"/>
    <property type="match status" value="1"/>
</dbReference>
<dbReference type="GO" id="GO:0003677">
    <property type="term" value="F:DNA binding"/>
    <property type="evidence" value="ECO:0007669"/>
    <property type="project" value="UniProtKB-KW"/>
</dbReference>
<evidence type="ECO:0000313" key="7">
    <source>
        <dbReference type="Proteomes" id="UP000255326"/>
    </source>
</evidence>
<dbReference type="PROSITE" id="PS51194">
    <property type="entry name" value="HELICASE_CTER"/>
    <property type="match status" value="1"/>
</dbReference>
<reference evidence="6 7" key="1">
    <citation type="submission" date="2018-07" db="EMBL/GenBank/DDBJ databases">
        <title>Genomic Encyclopedia of Type Strains, Phase IV (KMG-IV): sequencing the most valuable type-strain genomes for metagenomic binning, comparative biology and taxonomic classification.</title>
        <authorList>
            <person name="Goeker M."/>
        </authorList>
    </citation>
    <scope>NUCLEOTIDE SEQUENCE [LARGE SCALE GENOMIC DNA]</scope>
    <source>
        <strain evidence="6 7">DSM 25281</strain>
    </source>
</reference>
<dbReference type="InterPro" id="IPR014001">
    <property type="entry name" value="Helicase_ATP-bd"/>
</dbReference>
<keyword evidence="7" id="KW-1185">Reference proteome</keyword>
<dbReference type="FunFam" id="3.40.50.300:FF:001736">
    <property type="entry name" value="COMF operon protein 1"/>
    <property type="match status" value="1"/>
</dbReference>
<organism evidence="6 7">
    <name type="scientific">Falsibacillus pallidus</name>
    <dbReference type="NCBI Taxonomy" id="493781"/>
    <lineage>
        <taxon>Bacteria</taxon>
        <taxon>Bacillati</taxon>
        <taxon>Bacillota</taxon>
        <taxon>Bacilli</taxon>
        <taxon>Bacillales</taxon>
        <taxon>Bacillaceae</taxon>
        <taxon>Falsibacillus</taxon>
    </lineage>
</organism>
<dbReference type="GO" id="GO:0043138">
    <property type="term" value="F:3'-5' DNA helicase activity"/>
    <property type="evidence" value="ECO:0007669"/>
    <property type="project" value="TreeGrafter"/>
</dbReference>
<sequence>MRFIVQNETLIPEPLAPKELPHELKPIAQYEELPHKPQQPYHFSKELQNLLTGKALLLDEIPFPIELLHDHYLHGYVSYQKGIENGCCQRCGTSKLHLITKMQCSRCHHKCRYCRNCIMMGRVSECTPLITWTGPPPEQQYENILQWEGHLSPGQQEASDKLIKAIHKNTNLLVWAVCGAGKTEVLFAGIEEAITTGMRVCIASPRTDVIHELTPRLQRAFPEVPVVSLYGGSEQKWDYSPLTIATTHQLLRFRSAFDVMVIDEVDAFPFSMDAALKFAAAKAQKPESSTIYLTATPNRSLQQQANLGKLPYVRIPVRYHGHPLPVPVFKWGTDWQKKFSKGKIPLPLRKWTEQRLASKTQAFIFFPNIETMQKALPLFQKLNPSIESVHAEDPERKEKVQKMRNGEIPILLTTTILERGVTIPGLDVAVVGTDDPTFKEAALVQISGRVGRSASQPTGNITFFHFGRTYAMEKAKLHILKMNNEAKKRGWLKE</sequence>
<dbReference type="Pfam" id="PF00271">
    <property type="entry name" value="Helicase_C"/>
    <property type="match status" value="1"/>
</dbReference>
<dbReference type="GO" id="GO:0006270">
    <property type="term" value="P:DNA replication initiation"/>
    <property type="evidence" value="ECO:0007669"/>
    <property type="project" value="TreeGrafter"/>
</dbReference>
<dbReference type="GO" id="GO:0006310">
    <property type="term" value="P:DNA recombination"/>
    <property type="evidence" value="ECO:0007669"/>
    <property type="project" value="TreeGrafter"/>
</dbReference>
<dbReference type="RefSeq" id="WP_114746557.1">
    <property type="nucleotide sequence ID" value="NZ_QQAY01000012.1"/>
</dbReference>
<keyword evidence="2" id="KW-0067">ATP-binding</keyword>
<evidence type="ECO:0000256" key="3">
    <source>
        <dbReference type="ARBA" id="ARBA00023125"/>
    </source>
</evidence>
<dbReference type="GO" id="GO:0005524">
    <property type="term" value="F:ATP binding"/>
    <property type="evidence" value="ECO:0007669"/>
    <property type="project" value="UniProtKB-KW"/>
</dbReference>
<dbReference type="GO" id="GO:0016787">
    <property type="term" value="F:hydrolase activity"/>
    <property type="evidence" value="ECO:0007669"/>
    <property type="project" value="InterPro"/>
</dbReference>
<dbReference type="GO" id="GO:0006302">
    <property type="term" value="P:double-strand break repair"/>
    <property type="evidence" value="ECO:0007669"/>
    <property type="project" value="TreeGrafter"/>
</dbReference>
<dbReference type="InterPro" id="IPR001650">
    <property type="entry name" value="Helicase_C-like"/>
</dbReference>
<dbReference type="EMBL" id="QQAY01000012">
    <property type="protein sequence ID" value="RDI40130.1"/>
    <property type="molecule type" value="Genomic_DNA"/>
</dbReference>
<dbReference type="Proteomes" id="UP000255326">
    <property type="component" value="Unassembled WGS sequence"/>
</dbReference>
<evidence type="ECO:0000259" key="5">
    <source>
        <dbReference type="PROSITE" id="PS51194"/>
    </source>
</evidence>
<dbReference type="PANTHER" id="PTHR30580">
    <property type="entry name" value="PRIMOSOMAL PROTEIN N"/>
    <property type="match status" value="1"/>
</dbReference>
<feature type="domain" description="Helicase C-terminal" evidence="5">
    <location>
        <begin position="343"/>
        <end position="494"/>
    </location>
</feature>
<dbReference type="AlphaFoldDB" id="A0A370GAA4"/>
<dbReference type="SMART" id="SM00487">
    <property type="entry name" value="DEXDc"/>
    <property type="match status" value="1"/>
</dbReference>
<name>A0A370GAA4_9BACI</name>
<dbReference type="Pfam" id="PF04851">
    <property type="entry name" value="ResIII"/>
    <property type="match status" value="1"/>
</dbReference>
<evidence type="ECO:0000256" key="1">
    <source>
        <dbReference type="ARBA" id="ARBA00022741"/>
    </source>
</evidence>
<protein>
    <submittedName>
        <fullName evidence="6">Competence protein ComFA</fullName>
    </submittedName>
</protein>
<gene>
    <name evidence="6" type="ORF">DFR59_11246</name>
</gene>
<comment type="caution">
    <text evidence="6">The sequence shown here is derived from an EMBL/GenBank/DDBJ whole genome shotgun (WGS) entry which is preliminary data.</text>
</comment>
<accession>A0A370GAA4</accession>
<feature type="domain" description="Helicase ATP-binding" evidence="4">
    <location>
        <begin position="163"/>
        <end position="315"/>
    </location>
</feature>
<dbReference type="PANTHER" id="PTHR30580:SF1">
    <property type="entry name" value="COMF OPERON PROTEIN 1"/>
    <property type="match status" value="1"/>
</dbReference>
<dbReference type="SUPFAM" id="SSF52540">
    <property type="entry name" value="P-loop containing nucleoside triphosphate hydrolases"/>
    <property type="match status" value="1"/>
</dbReference>
<evidence type="ECO:0000313" key="6">
    <source>
        <dbReference type="EMBL" id="RDI40130.1"/>
    </source>
</evidence>
<dbReference type="InterPro" id="IPR027417">
    <property type="entry name" value="P-loop_NTPase"/>
</dbReference>